<gene>
    <name evidence="2" type="ORF">BKA67DRAFT_541888</name>
</gene>
<organism evidence="2 3">
    <name type="scientific">Truncatella angustata</name>
    <dbReference type="NCBI Taxonomy" id="152316"/>
    <lineage>
        <taxon>Eukaryota</taxon>
        <taxon>Fungi</taxon>
        <taxon>Dikarya</taxon>
        <taxon>Ascomycota</taxon>
        <taxon>Pezizomycotina</taxon>
        <taxon>Sordariomycetes</taxon>
        <taxon>Xylariomycetidae</taxon>
        <taxon>Amphisphaeriales</taxon>
        <taxon>Sporocadaceae</taxon>
        <taxon>Truncatella</taxon>
    </lineage>
</organism>
<dbReference type="OrthoDB" id="5336565at2759"/>
<evidence type="ECO:0000313" key="2">
    <source>
        <dbReference type="EMBL" id="KAH6645732.1"/>
    </source>
</evidence>
<reference evidence="2" key="1">
    <citation type="journal article" date="2021" name="Nat. Commun.">
        <title>Genetic determinants of endophytism in the Arabidopsis root mycobiome.</title>
        <authorList>
            <person name="Mesny F."/>
            <person name="Miyauchi S."/>
            <person name="Thiergart T."/>
            <person name="Pickel B."/>
            <person name="Atanasova L."/>
            <person name="Karlsson M."/>
            <person name="Huettel B."/>
            <person name="Barry K.W."/>
            <person name="Haridas S."/>
            <person name="Chen C."/>
            <person name="Bauer D."/>
            <person name="Andreopoulos W."/>
            <person name="Pangilinan J."/>
            <person name="LaButti K."/>
            <person name="Riley R."/>
            <person name="Lipzen A."/>
            <person name="Clum A."/>
            <person name="Drula E."/>
            <person name="Henrissat B."/>
            <person name="Kohler A."/>
            <person name="Grigoriev I.V."/>
            <person name="Martin F.M."/>
            <person name="Hacquard S."/>
        </authorList>
    </citation>
    <scope>NUCLEOTIDE SEQUENCE</scope>
    <source>
        <strain evidence="2">MPI-SDFR-AT-0073</strain>
    </source>
</reference>
<dbReference type="AlphaFoldDB" id="A0A9P8RH41"/>
<keyword evidence="3" id="KW-1185">Reference proteome</keyword>
<dbReference type="Proteomes" id="UP000758603">
    <property type="component" value="Unassembled WGS sequence"/>
</dbReference>
<dbReference type="GeneID" id="70129904"/>
<proteinExistence type="predicted"/>
<protein>
    <submittedName>
        <fullName evidence="2">Uncharacterized protein</fullName>
    </submittedName>
</protein>
<name>A0A9P8RH41_9PEZI</name>
<comment type="caution">
    <text evidence="2">The sequence shown here is derived from an EMBL/GenBank/DDBJ whole genome shotgun (WGS) entry which is preliminary data.</text>
</comment>
<evidence type="ECO:0000256" key="1">
    <source>
        <dbReference type="SAM" id="MobiDB-lite"/>
    </source>
</evidence>
<sequence length="128" mass="14359">MHALQNHLLDNPVYDGNAYAFTATFLSGYLNLYSHHVKAPAEPGQRPGYHITQETQDSQQTNVELAILHHAYGEDDADDTEVTTGFATSFASSFTSVSREEQLRSQRQPKMPRSPPSPSYTRQFKRAS</sequence>
<dbReference type="RefSeq" id="XP_045952246.1">
    <property type="nucleotide sequence ID" value="XM_046101012.1"/>
</dbReference>
<feature type="region of interest" description="Disordered" evidence="1">
    <location>
        <begin position="97"/>
        <end position="128"/>
    </location>
</feature>
<accession>A0A9P8RH41</accession>
<dbReference type="EMBL" id="JAGPXC010000011">
    <property type="protein sequence ID" value="KAH6645732.1"/>
    <property type="molecule type" value="Genomic_DNA"/>
</dbReference>
<evidence type="ECO:0000313" key="3">
    <source>
        <dbReference type="Proteomes" id="UP000758603"/>
    </source>
</evidence>